<dbReference type="Pfam" id="PF13410">
    <property type="entry name" value="GST_C_2"/>
    <property type="match status" value="1"/>
</dbReference>
<dbReference type="Gene3D" id="1.20.1050.10">
    <property type="match status" value="1"/>
</dbReference>
<dbReference type="STRING" id="797516.HMPREF9104_02232"/>
<dbReference type="InterPro" id="IPR010987">
    <property type="entry name" value="Glutathione-S-Trfase_C-like"/>
</dbReference>
<protein>
    <submittedName>
        <fullName evidence="2">Glutathione S-transferase protein</fullName>
    </submittedName>
</protein>
<dbReference type="InterPro" id="IPR016639">
    <property type="entry name" value="GST_Omega/GSH"/>
</dbReference>
<dbReference type="PROSITE" id="PS50405">
    <property type="entry name" value="GST_CTER"/>
    <property type="match status" value="1"/>
</dbReference>
<feature type="domain" description="GST C-terminal" evidence="1">
    <location>
        <begin position="67"/>
        <end position="232"/>
    </location>
</feature>
<keyword evidence="2" id="KW-0808">Transferase</keyword>
<gene>
    <name evidence="2" type="ORF">HMPREF9104_02232</name>
</gene>
<dbReference type="GO" id="GO:0004364">
    <property type="term" value="F:glutathione transferase activity"/>
    <property type="evidence" value="ECO:0007669"/>
    <property type="project" value="InterPro"/>
</dbReference>
<evidence type="ECO:0000259" key="1">
    <source>
        <dbReference type="PROSITE" id="PS50405"/>
    </source>
</evidence>
<name>H1LHZ1_9LACO</name>
<evidence type="ECO:0000313" key="2">
    <source>
        <dbReference type="EMBL" id="EHO50026.1"/>
    </source>
</evidence>
<dbReference type="PANTHER" id="PTHR32419:SF6">
    <property type="entry name" value="GLUTATHIONE S-TRANSFERASE OMEGA-LIKE 1-RELATED"/>
    <property type="match status" value="1"/>
</dbReference>
<dbReference type="InterPro" id="IPR036282">
    <property type="entry name" value="Glutathione-S-Trfase_C_sf"/>
</dbReference>
<dbReference type="HOGENOM" id="CLU_037263_1_2_9"/>
<dbReference type="PATRIC" id="fig|797516.3.peg.1995"/>
<dbReference type="RefSeq" id="WP_008857387.1">
    <property type="nucleotide sequence ID" value="NZ_JH591047.1"/>
</dbReference>
<reference evidence="2 3" key="1">
    <citation type="submission" date="2011-09" db="EMBL/GenBank/DDBJ databases">
        <authorList>
            <person name="Weinstock G."/>
            <person name="Sodergren E."/>
            <person name="Clifton S."/>
            <person name="Fulton L."/>
            <person name="Fulton B."/>
            <person name="Courtney L."/>
            <person name="Fronick C."/>
            <person name="Harrison M."/>
            <person name="Strong C."/>
            <person name="Farmer C."/>
            <person name="Delahaunty K."/>
            <person name="Markovic C."/>
            <person name="Hall O."/>
            <person name="Minx P."/>
            <person name="Tomlinson C."/>
            <person name="Mitreva M."/>
            <person name="Hou S."/>
            <person name="Chen J."/>
            <person name="Wollam A."/>
            <person name="Pepin K.H."/>
            <person name="Johnson M."/>
            <person name="Bhonagiri V."/>
            <person name="Zhang X."/>
            <person name="Suruliraj S."/>
            <person name="Warren W."/>
            <person name="Chinwalla A."/>
            <person name="Mardis E.R."/>
            <person name="Wilson R.K."/>
        </authorList>
    </citation>
    <scope>NUCLEOTIDE SEQUENCE [LARGE SCALE GENOMIC DNA]</scope>
    <source>
        <strain evidence="2 3">F0435</strain>
    </source>
</reference>
<dbReference type="GO" id="GO:0005737">
    <property type="term" value="C:cytoplasm"/>
    <property type="evidence" value="ECO:0007669"/>
    <property type="project" value="TreeGrafter"/>
</dbReference>
<dbReference type="SUPFAM" id="SSF47616">
    <property type="entry name" value="GST C-terminal domain-like"/>
    <property type="match status" value="1"/>
</dbReference>
<dbReference type="PANTHER" id="PTHR32419">
    <property type="entry name" value="GLUTATHIONYL-HYDROQUINONE REDUCTASE"/>
    <property type="match status" value="1"/>
</dbReference>
<accession>H1LHZ1</accession>
<dbReference type="Proteomes" id="UP000005025">
    <property type="component" value="Unassembled WGS sequence"/>
</dbReference>
<sequence length="252" mass="28796">MLDYTGLDNVISKGAIYSLRHAGVDDNWFFGKGDETDPVLKTTSLRENFEKTDPEFTGRPTVPALVDIKTGKVVNDSSQGIMNELASAWKPYFKPGVKDVLPESNKSAVLEMANTIIEDITAIPGKIAGAQSQNEYEKLAKQYFDRLEWLDERLADQQYLLGEQITVPDFWLVVSLIRFDTVFYFKSKLNKKALTDFPNLWRYAKECYQLPAFKQNTDFQAIKEHFFKVSDDPVRSIDRMMPVGPDESKWNA</sequence>
<dbReference type="AlphaFoldDB" id="H1LHZ1"/>
<dbReference type="EMBL" id="AGRJ01000200">
    <property type="protein sequence ID" value="EHO50026.1"/>
    <property type="molecule type" value="Genomic_DNA"/>
</dbReference>
<comment type="caution">
    <text evidence="2">The sequence shown here is derived from an EMBL/GenBank/DDBJ whole genome shotgun (WGS) entry which is preliminary data.</text>
</comment>
<proteinExistence type="predicted"/>
<dbReference type="Gene3D" id="3.40.30.10">
    <property type="entry name" value="Glutaredoxin"/>
    <property type="match status" value="1"/>
</dbReference>
<organism evidence="2 3">
    <name type="scientific">Lentilactobacillus kisonensis F0435</name>
    <dbReference type="NCBI Taxonomy" id="797516"/>
    <lineage>
        <taxon>Bacteria</taxon>
        <taxon>Bacillati</taxon>
        <taxon>Bacillota</taxon>
        <taxon>Bacilli</taxon>
        <taxon>Lactobacillales</taxon>
        <taxon>Lactobacillaceae</taxon>
        <taxon>Lentilactobacillus</taxon>
    </lineage>
</organism>
<evidence type="ECO:0000313" key="3">
    <source>
        <dbReference type="Proteomes" id="UP000005025"/>
    </source>
</evidence>